<dbReference type="RefSeq" id="WP_036174542.1">
    <property type="nucleotide sequence ID" value="NZ_AVCZ01000009.1"/>
</dbReference>
<dbReference type="eggNOG" id="ENOG5032N94">
    <property type="taxonomic scope" value="Bacteria"/>
</dbReference>
<evidence type="ECO:0000313" key="5">
    <source>
        <dbReference type="Proteomes" id="UP000030595"/>
    </source>
</evidence>
<protein>
    <recommendedName>
        <fullName evidence="6">Prepilin-type N-terminal cleavage/methylation domain-containing protein</fullName>
    </recommendedName>
</protein>
<keyword evidence="3" id="KW-0472">Membrane</keyword>
<evidence type="ECO:0008006" key="6">
    <source>
        <dbReference type="Google" id="ProtNLM"/>
    </source>
</evidence>
<keyword evidence="3" id="KW-1133">Transmembrane helix</keyword>
<evidence type="ECO:0000256" key="1">
    <source>
        <dbReference type="ARBA" id="ARBA00004241"/>
    </source>
</evidence>
<keyword evidence="2" id="KW-0178">Competence</keyword>
<accession>A0A0A3JW69</accession>
<dbReference type="InterPro" id="IPR012902">
    <property type="entry name" value="N_methyl_site"/>
</dbReference>
<sequence>MKSLLKNNKGLTLVELLAVIVISSIIMIVLFSIFLNGQNQAQTQRDKNLQLIDVAYVLKVLTREIRKTDIVEVQNNDTLIIDNDIYTFNSADNTITKNGDVFQNNINQFQVNKVLNKITIQITSIDGITQKTEIVLRR</sequence>
<evidence type="ECO:0000313" key="4">
    <source>
        <dbReference type="EMBL" id="KGR91247.1"/>
    </source>
</evidence>
<reference evidence="4 5" key="1">
    <citation type="submission" date="2014-02" db="EMBL/GenBank/DDBJ databases">
        <title>Draft genome sequence of Lysinibacillus massiliensis CCUG 49529.</title>
        <authorList>
            <person name="Zhang F."/>
            <person name="Wang G."/>
            <person name="Zhang L."/>
        </authorList>
    </citation>
    <scope>NUCLEOTIDE SEQUENCE [LARGE SCALE GENOMIC DNA]</scope>
    <source>
        <strain evidence="4 5">CCUG 49529</strain>
    </source>
</reference>
<dbReference type="GO" id="GO:0030420">
    <property type="term" value="P:establishment of competence for transformation"/>
    <property type="evidence" value="ECO:0007669"/>
    <property type="project" value="UniProtKB-KW"/>
</dbReference>
<evidence type="ECO:0000256" key="3">
    <source>
        <dbReference type="SAM" id="Phobius"/>
    </source>
</evidence>
<gene>
    <name evidence="4" type="ORF">CD30_07350</name>
</gene>
<keyword evidence="5" id="KW-1185">Reference proteome</keyword>
<dbReference type="PROSITE" id="PS00409">
    <property type="entry name" value="PROKAR_NTER_METHYL"/>
    <property type="match status" value="1"/>
</dbReference>
<dbReference type="EMBL" id="JPVQ01000009">
    <property type="protein sequence ID" value="KGR91247.1"/>
    <property type="molecule type" value="Genomic_DNA"/>
</dbReference>
<name>A0A0A3JW69_9BACL</name>
<dbReference type="AlphaFoldDB" id="A0A0A3JW69"/>
<feature type="transmembrane region" description="Helical" evidence="3">
    <location>
        <begin position="12"/>
        <end position="35"/>
    </location>
</feature>
<dbReference type="GO" id="GO:0009986">
    <property type="term" value="C:cell surface"/>
    <property type="evidence" value="ECO:0007669"/>
    <property type="project" value="UniProtKB-SubCell"/>
</dbReference>
<evidence type="ECO:0000256" key="2">
    <source>
        <dbReference type="ARBA" id="ARBA00023287"/>
    </source>
</evidence>
<dbReference type="Proteomes" id="UP000030595">
    <property type="component" value="Unassembled WGS sequence"/>
</dbReference>
<proteinExistence type="predicted"/>
<keyword evidence="3" id="KW-0812">Transmembrane</keyword>
<organism evidence="4 5">
    <name type="scientific">Ureibacillus massiliensis 4400831 = CIP 108448 = CCUG 49529</name>
    <dbReference type="NCBI Taxonomy" id="1211035"/>
    <lineage>
        <taxon>Bacteria</taxon>
        <taxon>Bacillati</taxon>
        <taxon>Bacillota</taxon>
        <taxon>Bacilli</taxon>
        <taxon>Bacillales</taxon>
        <taxon>Caryophanaceae</taxon>
        <taxon>Ureibacillus</taxon>
    </lineage>
</organism>
<dbReference type="NCBIfam" id="TIGR02532">
    <property type="entry name" value="IV_pilin_GFxxxE"/>
    <property type="match status" value="1"/>
</dbReference>
<dbReference type="OrthoDB" id="2968679at2"/>
<comment type="subcellular location">
    <subcellularLocation>
        <location evidence="1">Cell surface</location>
    </subcellularLocation>
</comment>
<dbReference type="Pfam" id="PF07963">
    <property type="entry name" value="N_methyl"/>
    <property type="match status" value="1"/>
</dbReference>
<comment type="caution">
    <text evidence="4">The sequence shown here is derived from an EMBL/GenBank/DDBJ whole genome shotgun (WGS) entry which is preliminary data.</text>
</comment>